<organism evidence="1">
    <name type="scientific">Setaria italica</name>
    <name type="common">Foxtail millet</name>
    <name type="synonym">Panicum italicum</name>
    <dbReference type="NCBI Taxonomy" id="4555"/>
    <lineage>
        <taxon>Eukaryota</taxon>
        <taxon>Viridiplantae</taxon>
        <taxon>Streptophyta</taxon>
        <taxon>Embryophyta</taxon>
        <taxon>Tracheophyta</taxon>
        <taxon>Spermatophyta</taxon>
        <taxon>Magnoliopsida</taxon>
        <taxon>Liliopsida</taxon>
        <taxon>Poales</taxon>
        <taxon>Poaceae</taxon>
        <taxon>PACMAD clade</taxon>
        <taxon>Panicoideae</taxon>
        <taxon>Panicodae</taxon>
        <taxon>Paniceae</taxon>
        <taxon>Cenchrinae</taxon>
        <taxon>Setaria</taxon>
    </lineage>
</organism>
<protein>
    <submittedName>
        <fullName evidence="1">Uncharacterized protein</fullName>
    </submittedName>
</protein>
<evidence type="ECO:0000313" key="1">
    <source>
        <dbReference type="EMBL" id="RCV30575.1"/>
    </source>
</evidence>
<proteinExistence type="predicted"/>
<gene>
    <name evidence="1" type="ORF">SETIT_6G106700v2</name>
</gene>
<reference evidence="1" key="2">
    <citation type="submission" date="2015-07" db="EMBL/GenBank/DDBJ databases">
        <authorList>
            <person name="Noorani M."/>
        </authorList>
    </citation>
    <scope>NUCLEOTIDE SEQUENCE</scope>
    <source>
        <strain evidence="1">Yugu1</strain>
    </source>
</reference>
<reference evidence="1" key="1">
    <citation type="journal article" date="2012" name="Nat. Biotechnol.">
        <title>Reference genome sequence of the model plant Setaria.</title>
        <authorList>
            <person name="Bennetzen J.L."/>
            <person name="Schmutz J."/>
            <person name="Wang H."/>
            <person name="Percifield R."/>
            <person name="Hawkins J."/>
            <person name="Pontaroli A.C."/>
            <person name="Estep M."/>
            <person name="Feng L."/>
            <person name="Vaughn J.N."/>
            <person name="Grimwood J."/>
            <person name="Jenkins J."/>
            <person name="Barry K."/>
            <person name="Lindquist E."/>
            <person name="Hellsten U."/>
            <person name="Deshpande S."/>
            <person name="Wang X."/>
            <person name="Wu X."/>
            <person name="Mitros T."/>
            <person name="Triplett J."/>
            <person name="Yang X."/>
            <person name="Ye C.Y."/>
            <person name="Mauro-Herrera M."/>
            <person name="Wang L."/>
            <person name="Li P."/>
            <person name="Sharma M."/>
            <person name="Sharma R."/>
            <person name="Ronald P.C."/>
            <person name="Panaud O."/>
            <person name="Kellogg E.A."/>
            <person name="Brutnell T.P."/>
            <person name="Doust A.N."/>
            <person name="Tuskan G.A."/>
            <person name="Rokhsar D."/>
            <person name="Devos K.M."/>
        </authorList>
    </citation>
    <scope>NUCLEOTIDE SEQUENCE [LARGE SCALE GENOMIC DNA]</scope>
    <source>
        <strain evidence="1">Yugu1</strain>
    </source>
</reference>
<sequence>MMPRAPCSNGLRSEPTTLRSCRIWEGEEQQCLSHVYRAGSRQVTWLFFSSYVQQMRCIFKCVEVIVLRIAAEWLTADGKHWSY</sequence>
<dbReference type="EMBL" id="CM003533">
    <property type="protein sequence ID" value="RCV30575.1"/>
    <property type="molecule type" value="Genomic_DNA"/>
</dbReference>
<dbReference type="AlphaFoldDB" id="A0A368RK45"/>
<accession>A0A368RK45</accession>
<name>A0A368RK45_SETIT</name>